<protein>
    <submittedName>
        <fullName evidence="1">Uncharacterized protein</fullName>
    </submittedName>
</protein>
<organism evidence="1 2">
    <name type="scientific">Temnothorax longispinosus</name>
    <dbReference type="NCBI Taxonomy" id="300112"/>
    <lineage>
        <taxon>Eukaryota</taxon>
        <taxon>Metazoa</taxon>
        <taxon>Ecdysozoa</taxon>
        <taxon>Arthropoda</taxon>
        <taxon>Hexapoda</taxon>
        <taxon>Insecta</taxon>
        <taxon>Pterygota</taxon>
        <taxon>Neoptera</taxon>
        <taxon>Endopterygota</taxon>
        <taxon>Hymenoptera</taxon>
        <taxon>Apocrita</taxon>
        <taxon>Aculeata</taxon>
        <taxon>Formicoidea</taxon>
        <taxon>Formicidae</taxon>
        <taxon>Myrmicinae</taxon>
        <taxon>Temnothorax</taxon>
    </lineage>
</organism>
<dbReference type="AlphaFoldDB" id="A0A4V3SBD2"/>
<reference evidence="1 2" key="1">
    <citation type="journal article" date="2019" name="Philos. Trans. R. Soc. Lond., B, Biol. Sci.">
        <title>Ant behaviour and brain gene expression of defending hosts depend on the ecological success of the intruding social parasite.</title>
        <authorList>
            <person name="Kaur R."/>
            <person name="Stoldt M."/>
            <person name="Jongepier E."/>
            <person name="Feldmeyer B."/>
            <person name="Menzel F."/>
            <person name="Bornberg-Bauer E."/>
            <person name="Foitzik S."/>
        </authorList>
    </citation>
    <scope>NUCLEOTIDE SEQUENCE [LARGE SCALE GENOMIC DNA]</scope>
    <source>
        <tissue evidence="1">Whole body</tissue>
    </source>
</reference>
<gene>
    <name evidence="1" type="ORF">DBV15_10264</name>
</gene>
<keyword evidence="2" id="KW-1185">Reference proteome</keyword>
<evidence type="ECO:0000313" key="1">
    <source>
        <dbReference type="EMBL" id="TGZ52414.1"/>
    </source>
</evidence>
<sequence>MGSFPVAVPDIASRAEFVRSQLEILRLLNVFNFAIEYKMRFKEIATALLKFKIKSMSHRGM</sequence>
<dbReference type="Proteomes" id="UP000310200">
    <property type="component" value="Unassembled WGS sequence"/>
</dbReference>
<comment type="caution">
    <text evidence="1">The sequence shown here is derived from an EMBL/GenBank/DDBJ whole genome shotgun (WGS) entry which is preliminary data.</text>
</comment>
<evidence type="ECO:0000313" key="2">
    <source>
        <dbReference type="Proteomes" id="UP000310200"/>
    </source>
</evidence>
<proteinExistence type="predicted"/>
<dbReference type="EMBL" id="QBLH01001279">
    <property type="protein sequence ID" value="TGZ52414.1"/>
    <property type="molecule type" value="Genomic_DNA"/>
</dbReference>
<accession>A0A4V3SBD2</accession>
<name>A0A4V3SBD2_9HYME</name>